<feature type="domain" description="Tyr recombinase" evidence="4">
    <location>
        <begin position="99"/>
        <end position="297"/>
    </location>
</feature>
<dbReference type="PROSITE" id="PS51898">
    <property type="entry name" value="TYR_RECOMBINASE"/>
    <property type="match status" value="1"/>
</dbReference>
<sequence>MTDLHAAVDSYLTLRRSLGYQLTDHARLLPDFVDYLRRNDAEHVTTQLALAWAVQPSGAGPIWWRQRLGMVRGFAEYLHNLDPATEIPPRDLLPASQQRIAPYLYSDTDITTLMAAARDLKPPLRAATYETFIGLLVVTGLRLGEALALNRGDIDEPARLLRVRHAKRGSRRIPLHDTTICAVHNYFDTVDRHFPAPLSPALFVSIRGTRMNKDSLHATFPVLIDRAGLTGRGQRIRPRIHDLRHSFAVNQLLDWHRQRVDVDTRIPLLSAVLGHGDPVSTYWYLQAAPELFAVVGQRLDEVLGELP</sequence>
<evidence type="ECO:0000256" key="2">
    <source>
        <dbReference type="ARBA" id="ARBA00023125"/>
    </source>
</evidence>
<evidence type="ECO:0000256" key="1">
    <source>
        <dbReference type="ARBA" id="ARBA00008857"/>
    </source>
</evidence>
<dbReference type="Pfam" id="PF00589">
    <property type="entry name" value="Phage_integrase"/>
    <property type="match status" value="1"/>
</dbReference>
<keyword evidence="3" id="KW-0233">DNA recombination</keyword>
<dbReference type="SUPFAM" id="SSF56349">
    <property type="entry name" value="DNA breaking-rejoining enzymes"/>
    <property type="match status" value="1"/>
</dbReference>
<dbReference type="PANTHER" id="PTHR30349:SF41">
    <property type="entry name" value="INTEGRASE_RECOMBINASE PROTEIN MJ0367-RELATED"/>
    <property type="match status" value="1"/>
</dbReference>
<accession>A0ABS4TJY9</accession>
<dbReference type="PANTHER" id="PTHR30349">
    <property type="entry name" value="PHAGE INTEGRASE-RELATED"/>
    <property type="match status" value="1"/>
</dbReference>
<dbReference type="Gene3D" id="1.10.443.10">
    <property type="entry name" value="Intergrase catalytic core"/>
    <property type="match status" value="1"/>
</dbReference>
<comment type="similarity">
    <text evidence="1">Belongs to the 'phage' integrase family.</text>
</comment>
<name>A0ABS4TJY9_9PSEU</name>
<keyword evidence="2" id="KW-0238">DNA-binding</keyword>
<dbReference type="InterPro" id="IPR050090">
    <property type="entry name" value="Tyrosine_recombinase_XerCD"/>
</dbReference>
<evidence type="ECO:0000313" key="5">
    <source>
        <dbReference type="EMBL" id="MBP2324720.1"/>
    </source>
</evidence>
<dbReference type="InterPro" id="IPR013762">
    <property type="entry name" value="Integrase-like_cat_sf"/>
</dbReference>
<protein>
    <submittedName>
        <fullName evidence="5">Integrase</fullName>
    </submittedName>
</protein>
<evidence type="ECO:0000259" key="4">
    <source>
        <dbReference type="PROSITE" id="PS51898"/>
    </source>
</evidence>
<proteinExistence type="inferred from homology"/>
<dbReference type="InterPro" id="IPR002104">
    <property type="entry name" value="Integrase_catalytic"/>
</dbReference>
<dbReference type="EMBL" id="JAGINW010000001">
    <property type="protein sequence ID" value="MBP2324720.1"/>
    <property type="molecule type" value="Genomic_DNA"/>
</dbReference>
<organism evidence="5 6">
    <name type="scientific">Kibdelosporangium banguiense</name>
    <dbReference type="NCBI Taxonomy" id="1365924"/>
    <lineage>
        <taxon>Bacteria</taxon>
        <taxon>Bacillati</taxon>
        <taxon>Actinomycetota</taxon>
        <taxon>Actinomycetes</taxon>
        <taxon>Pseudonocardiales</taxon>
        <taxon>Pseudonocardiaceae</taxon>
        <taxon>Kibdelosporangium</taxon>
    </lineage>
</organism>
<dbReference type="RefSeq" id="WP_209642009.1">
    <property type="nucleotide sequence ID" value="NZ_JAGINW010000001.1"/>
</dbReference>
<gene>
    <name evidence="5" type="ORF">JOF56_005105</name>
</gene>
<dbReference type="InterPro" id="IPR011010">
    <property type="entry name" value="DNA_brk_join_enz"/>
</dbReference>
<dbReference type="Proteomes" id="UP001519332">
    <property type="component" value="Unassembled WGS sequence"/>
</dbReference>
<comment type="caution">
    <text evidence="5">The sequence shown here is derived from an EMBL/GenBank/DDBJ whole genome shotgun (WGS) entry which is preliminary data.</text>
</comment>
<evidence type="ECO:0000256" key="3">
    <source>
        <dbReference type="ARBA" id="ARBA00023172"/>
    </source>
</evidence>
<evidence type="ECO:0000313" key="6">
    <source>
        <dbReference type="Proteomes" id="UP001519332"/>
    </source>
</evidence>
<reference evidence="5 6" key="1">
    <citation type="submission" date="2021-03" db="EMBL/GenBank/DDBJ databases">
        <title>Sequencing the genomes of 1000 actinobacteria strains.</title>
        <authorList>
            <person name="Klenk H.-P."/>
        </authorList>
    </citation>
    <scope>NUCLEOTIDE SEQUENCE [LARGE SCALE GENOMIC DNA]</scope>
    <source>
        <strain evidence="5 6">DSM 46670</strain>
    </source>
</reference>
<keyword evidence="6" id="KW-1185">Reference proteome</keyword>